<dbReference type="RefSeq" id="WP_072981830.1">
    <property type="nucleotide sequence ID" value="NZ_CAXPJH010000015.1"/>
</dbReference>
<keyword evidence="6" id="KW-1185">Reference proteome</keyword>
<protein>
    <submittedName>
        <fullName evidence="3">AMP-activated protein kinase-like protein</fullName>
    </submittedName>
    <submittedName>
        <fullName evidence="4">Glycogen recognition site of AMP-activated protein kinase</fullName>
    </submittedName>
</protein>
<dbReference type="PANTHER" id="PTHR10343:SF84">
    <property type="entry name" value="5'-AMP-ACTIVATED PROTEIN KINASE SUBUNIT BETA-1"/>
    <property type="match status" value="1"/>
</dbReference>
<dbReference type="GO" id="GO:0016301">
    <property type="term" value="F:kinase activity"/>
    <property type="evidence" value="ECO:0007669"/>
    <property type="project" value="UniProtKB-KW"/>
</dbReference>
<reference evidence="3 6" key="3">
    <citation type="submission" date="2018-07" db="EMBL/GenBank/DDBJ databases">
        <title>Leeuwenhoekiella genomics.</title>
        <authorList>
            <person name="Tahon G."/>
            <person name="Willems A."/>
        </authorList>
    </citation>
    <scope>NUCLEOTIDE SEQUENCE [LARGE SCALE GENOMIC DNA]</scope>
    <source>
        <strain evidence="3 6">LMG 24856</strain>
    </source>
</reference>
<dbReference type="Proteomes" id="UP000184240">
    <property type="component" value="Unassembled WGS sequence"/>
</dbReference>
<gene>
    <name evidence="3" type="ORF">DSM01_669</name>
    <name evidence="4" type="ORF">SAMN04487999_1377</name>
</gene>
<dbReference type="InterPro" id="IPR032640">
    <property type="entry name" value="AMPK1_CBM"/>
</dbReference>
<reference evidence="5" key="2">
    <citation type="submission" date="2016-11" db="EMBL/GenBank/DDBJ databases">
        <authorList>
            <person name="Varghese N."/>
            <person name="Submissions S."/>
        </authorList>
    </citation>
    <scope>NUCLEOTIDE SEQUENCE [LARGE SCALE GENOMIC DNA]</scope>
    <source>
        <strain evidence="5">DSM 19859</strain>
    </source>
</reference>
<sequence length="96" mass="10688">MPITKQFLKSKPECKVTFTVLDTDASSVAVAGDFNEWEKVELKKLKNGSFKGALNIPVDASYEFKYAVDGQWMNDPEADSYQWNDFAGADNSVLSV</sequence>
<dbReference type="STRING" id="573501.SAMN04487999_1377"/>
<dbReference type="OrthoDB" id="5451596at2"/>
<evidence type="ECO:0000313" key="5">
    <source>
        <dbReference type="Proteomes" id="UP000184240"/>
    </source>
</evidence>
<dbReference type="PANTHER" id="PTHR10343">
    <property type="entry name" value="5'-AMP-ACTIVATED PROTEIN KINASE , BETA SUBUNIT"/>
    <property type="match status" value="1"/>
</dbReference>
<evidence type="ECO:0000256" key="1">
    <source>
        <dbReference type="ARBA" id="ARBA00010926"/>
    </source>
</evidence>
<reference evidence="4" key="1">
    <citation type="submission" date="2016-11" db="EMBL/GenBank/DDBJ databases">
        <authorList>
            <person name="Jaros S."/>
            <person name="Januszkiewicz K."/>
            <person name="Wedrychowicz H."/>
        </authorList>
    </citation>
    <scope>NUCLEOTIDE SEQUENCE [LARGE SCALE GENOMIC DNA]</scope>
    <source>
        <strain evidence="4">DSM 19859</strain>
    </source>
</reference>
<keyword evidence="4" id="KW-0418">Kinase</keyword>
<dbReference type="Proteomes" id="UP000290037">
    <property type="component" value="Unassembled WGS sequence"/>
</dbReference>
<dbReference type="InterPro" id="IPR050827">
    <property type="entry name" value="CRP1_MDG1_kinase"/>
</dbReference>
<dbReference type="EMBL" id="QOVN01000001">
    <property type="protein sequence ID" value="RXG31523.1"/>
    <property type="molecule type" value="Genomic_DNA"/>
</dbReference>
<organism evidence="4 5">
    <name type="scientific">Leeuwenhoekiella palythoae</name>
    <dbReference type="NCBI Taxonomy" id="573501"/>
    <lineage>
        <taxon>Bacteria</taxon>
        <taxon>Pseudomonadati</taxon>
        <taxon>Bacteroidota</taxon>
        <taxon>Flavobacteriia</taxon>
        <taxon>Flavobacteriales</taxon>
        <taxon>Flavobacteriaceae</taxon>
        <taxon>Leeuwenhoekiella</taxon>
    </lineage>
</organism>
<dbReference type="EMBL" id="FQXT01000002">
    <property type="protein sequence ID" value="SHH90896.1"/>
    <property type="molecule type" value="Genomic_DNA"/>
</dbReference>
<dbReference type="SUPFAM" id="SSF81296">
    <property type="entry name" value="E set domains"/>
    <property type="match status" value="1"/>
</dbReference>
<comment type="similarity">
    <text evidence="1">Belongs to the 5'-AMP-activated protein kinase beta subunit family.</text>
</comment>
<name>A0A1M5WTJ2_9FLAO</name>
<feature type="domain" description="AMP-activated protein kinase glycogen-binding" evidence="2">
    <location>
        <begin position="23"/>
        <end position="96"/>
    </location>
</feature>
<accession>A0A1M5WTJ2</accession>
<dbReference type="CDD" id="cd07184">
    <property type="entry name" value="E_set_Isoamylase_like_N"/>
    <property type="match status" value="1"/>
</dbReference>
<keyword evidence="4" id="KW-0808">Transferase</keyword>
<dbReference type="Pfam" id="PF16561">
    <property type="entry name" value="AMPK1_CBM"/>
    <property type="match status" value="1"/>
</dbReference>
<evidence type="ECO:0000313" key="3">
    <source>
        <dbReference type="EMBL" id="RXG31523.1"/>
    </source>
</evidence>
<evidence type="ECO:0000313" key="4">
    <source>
        <dbReference type="EMBL" id="SHH90896.1"/>
    </source>
</evidence>
<evidence type="ECO:0000259" key="2">
    <source>
        <dbReference type="Pfam" id="PF16561"/>
    </source>
</evidence>
<dbReference type="InterPro" id="IPR013783">
    <property type="entry name" value="Ig-like_fold"/>
</dbReference>
<evidence type="ECO:0000313" key="6">
    <source>
        <dbReference type="Proteomes" id="UP000290037"/>
    </source>
</evidence>
<dbReference type="InterPro" id="IPR014756">
    <property type="entry name" value="Ig_E-set"/>
</dbReference>
<dbReference type="Gene3D" id="2.60.40.10">
    <property type="entry name" value="Immunoglobulins"/>
    <property type="match status" value="1"/>
</dbReference>
<dbReference type="AlphaFoldDB" id="A0A1M5WTJ2"/>
<proteinExistence type="inferred from homology"/>